<feature type="domain" description="SusD-like N-terminal" evidence="7">
    <location>
        <begin position="40"/>
        <end position="230"/>
    </location>
</feature>
<dbReference type="Proteomes" id="UP001393056">
    <property type="component" value="Unassembled WGS sequence"/>
</dbReference>
<feature type="domain" description="RagB/SusD" evidence="6">
    <location>
        <begin position="362"/>
        <end position="512"/>
    </location>
</feature>
<comment type="subcellular location">
    <subcellularLocation>
        <location evidence="1">Cell outer membrane</location>
    </subcellularLocation>
</comment>
<keyword evidence="5" id="KW-0998">Cell outer membrane</keyword>
<organism evidence="8 9">
    <name type="scientific">Flavobacterium helocola</name>
    <dbReference type="NCBI Taxonomy" id="3139139"/>
    <lineage>
        <taxon>Bacteria</taxon>
        <taxon>Pseudomonadati</taxon>
        <taxon>Bacteroidota</taxon>
        <taxon>Flavobacteriia</taxon>
        <taxon>Flavobacteriales</taxon>
        <taxon>Flavobacteriaceae</taxon>
        <taxon>Flavobacterium</taxon>
    </lineage>
</organism>
<dbReference type="Pfam" id="PF07980">
    <property type="entry name" value="SusD_RagB"/>
    <property type="match status" value="1"/>
</dbReference>
<accession>A0ABU9I978</accession>
<dbReference type="Pfam" id="PF14322">
    <property type="entry name" value="SusD-like_3"/>
    <property type="match status" value="1"/>
</dbReference>
<reference evidence="8 9" key="1">
    <citation type="submission" date="2024-04" db="EMBL/GenBank/DDBJ databases">
        <title>Flavobacterium sp. DGU41 16S ribosomal RNA gene Genome sequencing and assembly.</title>
        <authorList>
            <person name="Park S."/>
        </authorList>
    </citation>
    <scope>NUCLEOTIDE SEQUENCE [LARGE SCALE GENOMIC DNA]</scope>
    <source>
        <strain evidence="8 9">DGU41</strain>
    </source>
</reference>
<comment type="caution">
    <text evidence="8">The sequence shown here is derived from an EMBL/GenBank/DDBJ whole genome shotgun (WGS) entry which is preliminary data.</text>
</comment>
<dbReference type="InterPro" id="IPR033985">
    <property type="entry name" value="SusD-like_N"/>
</dbReference>
<evidence type="ECO:0000313" key="9">
    <source>
        <dbReference type="Proteomes" id="UP001393056"/>
    </source>
</evidence>
<dbReference type="Gene3D" id="1.25.40.390">
    <property type="match status" value="1"/>
</dbReference>
<dbReference type="SUPFAM" id="SSF48452">
    <property type="entry name" value="TPR-like"/>
    <property type="match status" value="1"/>
</dbReference>
<proteinExistence type="inferred from homology"/>
<dbReference type="InterPro" id="IPR012944">
    <property type="entry name" value="SusD_RagB_dom"/>
</dbReference>
<dbReference type="RefSeq" id="WP_341683528.1">
    <property type="nucleotide sequence ID" value="NZ_JBBYHT010000005.1"/>
</dbReference>
<sequence>MKKLFYFLSLTALFTACDDSLEPFTPGAVYEDVAVRSYNDLNRLMNNSMNIMTNREEYSFTSIFTDEAAPGTDNGGQGISGSDAYYSYFLNPSSFAPEAIWSSNYNAMAQINLILENVDDAIVRDPNNEALLIRLKAQAKIMRALAHLKVLAYFSTDLTNDAALAGIIADRTFLYTEQPPRATVGDTYDFIHQDLNDAIDIYDNNTLPAVSNNSFFPTRTLALALKARAYAYKKDYVNAEIWADQAIAAGVALATRTQLASVFHTTNAPATTEVIFKFRRTVQQNNQGTNLHNGWVSVDNTINGSCFYEVSRGLYNALVAAPGTDARTSIIVGPTSLIDPNYATSPNVRDSDILVPFKHGGASATTSANRFNPDFVQVRVSEMYFIKAEARAAESDYTGVANALKQITDRRFVTPPALLVLTTDQQAWKAILDERRKELAFEGHRFIDLKRLYSVAGVTSFDRHPADYDPASLNFPGGNPANFNFTNNTKWALPIPFVELNANGSFGQNPGY</sequence>
<evidence type="ECO:0000259" key="7">
    <source>
        <dbReference type="Pfam" id="PF14322"/>
    </source>
</evidence>
<dbReference type="EMBL" id="JBBYHT010000005">
    <property type="protein sequence ID" value="MEL1248682.1"/>
    <property type="molecule type" value="Genomic_DNA"/>
</dbReference>
<keyword evidence="9" id="KW-1185">Reference proteome</keyword>
<keyword evidence="4" id="KW-0472">Membrane</keyword>
<evidence type="ECO:0000256" key="4">
    <source>
        <dbReference type="ARBA" id="ARBA00023136"/>
    </source>
</evidence>
<evidence type="ECO:0000256" key="1">
    <source>
        <dbReference type="ARBA" id="ARBA00004442"/>
    </source>
</evidence>
<evidence type="ECO:0000313" key="8">
    <source>
        <dbReference type="EMBL" id="MEL1248682.1"/>
    </source>
</evidence>
<dbReference type="InterPro" id="IPR011990">
    <property type="entry name" value="TPR-like_helical_dom_sf"/>
</dbReference>
<comment type="similarity">
    <text evidence="2">Belongs to the SusD family.</text>
</comment>
<keyword evidence="3" id="KW-0732">Signal</keyword>
<dbReference type="PROSITE" id="PS51257">
    <property type="entry name" value="PROKAR_LIPOPROTEIN"/>
    <property type="match status" value="1"/>
</dbReference>
<name>A0ABU9I978_9FLAO</name>
<evidence type="ECO:0000256" key="3">
    <source>
        <dbReference type="ARBA" id="ARBA00022729"/>
    </source>
</evidence>
<protein>
    <submittedName>
        <fullName evidence="8">RagB/SusD family nutrient uptake outer membrane protein</fullName>
    </submittedName>
</protein>
<evidence type="ECO:0000256" key="5">
    <source>
        <dbReference type="ARBA" id="ARBA00023237"/>
    </source>
</evidence>
<evidence type="ECO:0000259" key="6">
    <source>
        <dbReference type="Pfam" id="PF07980"/>
    </source>
</evidence>
<gene>
    <name evidence="8" type="ORF">AAEO58_11580</name>
</gene>
<evidence type="ECO:0000256" key="2">
    <source>
        <dbReference type="ARBA" id="ARBA00006275"/>
    </source>
</evidence>